<evidence type="ECO:0000313" key="2">
    <source>
        <dbReference type="Proteomes" id="UP001599542"/>
    </source>
</evidence>
<comment type="caution">
    <text evidence="1">The sequence shown here is derived from an EMBL/GenBank/DDBJ whole genome shotgun (WGS) entry which is preliminary data.</text>
</comment>
<proteinExistence type="predicted"/>
<dbReference type="Gene3D" id="3.40.50.300">
    <property type="entry name" value="P-loop containing nucleotide triphosphate hydrolases"/>
    <property type="match status" value="1"/>
</dbReference>
<dbReference type="InterPro" id="IPR027417">
    <property type="entry name" value="P-loop_NTPase"/>
</dbReference>
<organism evidence="1 2">
    <name type="scientific">Kitasatospora phosalacinea</name>
    <dbReference type="NCBI Taxonomy" id="2065"/>
    <lineage>
        <taxon>Bacteria</taxon>
        <taxon>Bacillati</taxon>
        <taxon>Actinomycetota</taxon>
        <taxon>Actinomycetes</taxon>
        <taxon>Kitasatosporales</taxon>
        <taxon>Streptomycetaceae</taxon>
        <taxon>Kitasatospora</taxon>
    </lineage>
</organism>
<evidence type="ECO:0000313" key="1">
    <source>
        <dbReference type="EMBL" id="MFE1350619.1"/>
    </source>
</evidence>
<dbReference type="PANTHER" id="PTHR47691:SF3">
    <property type="entry name" value="HTH-TYPE TRANSCRIPTIONAL REGULATOR RV0890C-RELATED"/>
    <property type="match status" value="1"/>
</dbReference>
<name>A0ABW6GD38_9ACTN</name>
<dbReference type="RefSeq" id="WP_380317165.1">
    <property type="nucleotide sequence ID" value="NZ_JBHYPW010000003.1"/>
</dbReference>
<dbReference type="Proteomes" id="UP001599542">
    <property type="component" value="Unassembled WGS sequence"/>
</dbReference>
<dbReference type="PANTHER" id="PTHR47691">
    <property type="entry name" value="REGULATOR-RELATED"/>
    <property type="match status" value="1"/>
</dbReference>
<sequence>METENSITGGSFAAGVLQVGTLSLDKPSVRPSGLPPRGLFVGRAPLLADLVTELATGEGPLLVSALAGLGGIGKTALAVEAAHRARHLFPGGVLFVDLRGYDEHPVSSEQALDTLLRALGEPLPPEDPAAKQHLYRTRLATAAGPLLLIADNASSPDQVTPLLPGDPRHRTLVTSRHVLSDRTLTPRHFRVGTLDEDESRSLLTELSGRPDPALAEVARLCGHLPLALRVAGALMTDRTPAELAADLADARERLTELDYGPDLAVRAAFDLSHRRLTPAEARLFALLGRHPGPDLSLGAATALADLPERETLRLLRSLTRAHLVDADDRRYRQHDLVKLHAAEQPVDGAEEALIRLARSYEAAAAALGPDLRTRNDWLSVEIENAVAAHAAVRSKLGRHVVAALQDGITWTLLQSYIHQALAIGYYGVSRCYLPAPEGLGELLANLGRLPPRPALDGVHQLLKELAADANRAELTRDTLPEYLGLLVDGLRRFRAAVERICGPLGQDAELRELEALLAHVAEGATGDR</sequence>
<dbReference type="SUPFAM" id="SSF52540">
    <property type="entry name" value="P-loop containing nucleoside triphosphate hydrolases"/>
    <property type="match status" value="1"/>
</dbReference>
<keyword evidence="2" id="KW-1185">Reference proteome</keyword>
<reference evidence="1 2" key="1">
    <citation type="submission" date="2024-09" db="EMBL/GenBank/DDBJ databases">
        <title>The Natural Products Discovery Center: Release of the First 8490 Sequenced Strains for Exploring Actinobacteria Biosynthetic Diversity.</title>
        <authorList>
            <person name="Kalkreuter E."/>
            <person name="Kautsar S.A."/>
            <person name="Yang D."/>
            <person name="Bader C.D."/>
            <person name="Teijaro C.N."/>
            <person name="Fluegel L."/>
            <person name="Davis C.M."/>
            <person name="Simpson J.R."/>
            <person name="Lauterbach L."/>
            <person name="Steele A.D."/>
            <person name="Gui C."/>
            <person name="Meng S."/>
            <person name="Li G."/>
            <person name="Viehrig K."/>
            <person name="Ye F."/>
            <person name="Su P."/>
            <person name="Kiefer A.F."/>
            <person name="Nichols A."/>
            <person name="Cepeda A.J."/>
            <person name="Yan W."/>
            <person name="Fan B."/>
            <person name="Jiang Y."/>
            <person name="Adhikari A."/>
            <person name="Zheng C.-J."/>
            <person name="Schuster L."/>
            <person name="Cowan T.M."/>
            <person name="Smanski M.J."/>
            <person name="Chevrette M.G."/>
            <person name="De Carvalho L.P.S."/>
            <person name="Shen B."/>
        </authorList>
    </citation>
    <scope>NUCLEOTIDE SEQUENCE [LARGE SCALE GENOMIC DNA]</scope>
    <source>
        <strain evidence="1 2">NPDC058753</strain>
    </source>
</reference>
<gene>
    <name evidence="1" type="ORF">ACFW6T_01360</name>
</gene>
<protein>
    <submittedName>
        <fullName evidence="1">NB-ARC domain-containing protein</fullName>
    </submittedName>
</protein>
<dbReference type="PRINTS" id="PR00364">
    <property type="entry name" value="DISEASERSIST"/>
</dbReference>
<accession>A0ABW6GD38</accession>
<dbReference type="EMBL" id="JBHYPX010000002">
    <property type="protein sequence ID" value="MFE1350619.1"/>
    <property type="molecule type" value="Genomic_DNA"/>
</dbReference>